<evidence type="ECO:0000259" key="3">
    <source>
        <dbReference type="Pfam" id="PF17782"/>
    </source>
</evidence>
<name>A0AB94IDD2_9GAMM</name>
<dbReference type="NCBIfam" id="TIGR00732">
    <property type="entry name" value="dprA"/>
    <property type="match status" value="1"/>
</dbReference>
<dbReference type="EMBL" id="AWGA01000038">
    <property type="protein sequence ID" value="TEA27474.1"/>
    <property type="molecule type" value="Genomic_DNA"/>
</dbReference>
<feature type="domain" description="Smf/DprA SLOG" evidence="2">
    <location>
        <begin position="75"/>
        <end position="284"/>
    </location>
</feature>
<dbReference type="InterPro" id="IPR036388">
    <property type="entry name" value="WH-like_DNA-bd_sf"/>
</dbReference>
<dbReference type="Gene3D" id="3.40.50.450">
    <property type="match status" value="1"/>
</dbReference>
<dbReference type="GO" id="GO:0009294">
    <property type="term" value="P:DNA-mediated transformation"/>
    <property type="evidence" value="ECO:0007669"/>
    <property type="project" value="InterPro"/>
</dbReference>
<organism evidence="4 5">
    <name type="scientific">Candidatus Schmidhempelia bombi str. Bimp</name>
    <dbReference type="NCBI Taxonomy" id="1387197"/>
    <lineage>
        <taxon>Bacteria</taxon>
        <taxon>Pseudomonadati</taxon>
        <taxon>Pseudomonadota</taxon>
        <taxon>Gammaproteobacteria</taxon>
        <taxon>Orbales</taxon>
        <taxon>Orbaceae</taxon>
        <taxon>Candidatus Schmidhempelia</taxon>
    </lineage>
</organism>
<reference evidence="4 5" key="1">
    <citation type="journal article" date="2014" name="Appl. Environ. Microbiol.">
        <title>Genomic features of a bumble bee symbiont reflect its host environment.</title>
        <authorList>
            <person name="Martinson V.G."/>
            <person name="Magoc T."/>
            <person name="Koch H."/>
            <person name="Salzberg S.L."/>
            <person name="Moran N.A."/>
        </authorList>
    </citation>
    <scope>NUCLEOTIDE SEQUENCE [LARGE SCALE GENOMIC DNA]</scope>
    <source>
        <strain evidence="4 5">Bimp</strain>
    </source>
</reference>
<dbReference type="InterPro" id="IPR003488">
    <property type="entry name" value="DprA"/>
</dbReference>
<dbReference type="Gene3D" id="1.10.10.10">
    <property type="entry name" value="Winged helix-like DNA-binding domain superfamily/Winged helix DNA-binding domain"/>
    <property type="match status" value="1"/>
</dbReference>
<gene>
    <name evidence="4" type="primary">dprA</name>
    <name evidence="4" type="ORF">O970_03705</name>
</gene>
<sequence>MNRDELFIRLSMIKGHKRQIIEKLTDDNVDIDSICIEQLLIDLGFNQQQKIAFKQLDSTKINTVLNWLEEPNHHLITYIDSRYPPLLKSIHSAPMLLFVKGDVNLLSSPQLAMVGSRQFSDYGAQWSRYFASELALNGLTITSGLALGIDGLCHRGALDVQGKTIAVLGSGLRQITPRSHLGLAQDIINGNGAIIAEFFPDEPARPEYFPRRNRIISGLSLATFVVEASLKSGSLITANYAIEQNRDVFALPGDISNENVHGTHQLIQQGAYLVSRPADILQHLSQSSLCYFTNNHHIPYYHDHTQCQTSNRDFTQKNFPHSEIFAMIHHHPISVDVIAQTLSIPIADLTIKLLDLELMGAIKVVNGGYIRCHINHVKCN</sequence>
<accession>A0AB94IDD2</accession>
<dbReference type="PANTHER" id="PTHR43022">
    <property type="entry name" value="PROTEIN SMF"/>
    <property type="match status" value="1"/>
</dbReference>
<comment type="caution">
    <text evidence="4">The sequence shown here is derived from an EMBL/GenBank/DDBJ whole genome shotgun (WGS) entry which is preliminary data.</text>
</comment>
<dbReference type="Pfam" id="PF17782">
    <property type="entry name" value="WHD_DprA"/>
    <property type="match status" value="1"/>
</dbReference>
<keyword evidence="5" id="KW-1185">Reference proteome</keyword>
<evidence type="ECO:0000256" key="1">
    <source>
        <dbReference type="ARBA" id="ARBA00006525"/>
    </source>
</evidence>
<dbReference type="PANTHER" id="PTHR43022:SF1">
    <property type="entry name" value="PROTEIN SMF"/>
    <property type="match status" value="1"/>
</dbReference>
<dbReference type="SUPFAM" id="SSF102405">
    <property type="entry name" value="MCP/YpsA-like"/>
    <property type="match status" value="1"/>
</dbReference>
<comment type="similarity">
    <text evidence="1">Belongs to the DprA/Smf family.</text>
</comment>
<feature type="domain" description="DprA winged helix" evidence="3">
    <location>
        <begin position="321"/>
        <end position="368"/>
    </location>
</feature>
<dbReference type="Pfam" id="PF02481">
    <property type="entry name" value="DNA_processg_A"/>
    <property type="match status" value="1"/>
</dbReference>
<dbReference type="RefSeq" id="WP_024495815.1">
    <property type="nucleotide sequence ID" value="NZ_AWGA01000038.1"/>
</dbReference>
<evidence type="ECO:0000313" key="5">
    <source>
        <dbReference type="Proteomes" id="UP000506160"/>
    </source>
</evidence>
<dbReference type="InterPro" id="IPR057666">
    <property type="entry name" value="DrpA_SLOG"/>
</dbReference>
<dbReference type="AlphaFoldDB" id="A0AB94IDD2"/>
<proteinExistence type="inferred from homology"/>
<dbReference type="Proteomes" id="UP000506160">
    <property type="component" value="Unassembled WGS sequence"/>
</dbReference>
<dbReference type="InterPro" id="IPR041614">
    <property type="entry name" value="DprA_WH"/>
</dbReference>
<evidence type="ECO:0000313" key="4">
    <source>
        <dbReference type="EMBL" id="TEA27474.1"/>
    </source>
</evidence>
<evidence type="ECO:0000259" key="2">
    <source>
        <dbReference type="Pfam" id="PF02481"/>
    </source>
</evidence>
<protein>
    <submittedName>
        <fullName evidence="4">DNA-protecting protein DprA</fullName>
    </submittedName>
</protein>